<evidence type="ECO:0000313" key="2">
    <source>
        <dbReference type="EMBL" id="MCQ8128646.1"/>
    </source>
</evidence>
<dbReference type="InterPro" id="IPR006342">
    <property type="entry name" value="FkbM_mtfrase"/>
</dbReference>
<comment type="caution">
    <text evidence="2">The sequence shown here is derived from an EMBL/GenBank/DDBJ whole genome shotgun (WGS) entry which is preliminary data.</text>
</comment>
<dbReference type="RefSeq" id="WP_256615041.1">
    <property type="nucleotide sequence ID" value="NZ_JANIBK010000037.1"/>
</dbReference>
<dbReference type="Pfam" id="PF05050">
    <property type="entry name" value="Methyltransf_21"/>
    <property type="match status" value="1"/>
</dbReference>
<sequence length="505" mass="58093">MNEPIKKVTSVASIKDIGTWIRASKQIPKFIAADRYEVIVPARYVRIFEVLSSPGWIVLDENELAKEFSIEYVRNRMPQGKEARAGWYFQQLLKIHALMNSDFDDDLVLIWDADTIPLKPLIFSHDERLLYFTGTEYHRPYFNAISRLLKLDKSVNFSFIAQCFPAYVGWVKEFTRHLEETHQKRWFDAILDCTDLGEISGFSEYETLGTFFVHRYIEKMAINHARWERFGEQIAPIGDILNLPISDDLPMYVSYESWSKRIEQPKVIFKHAKSEADFLDYFFNHTNESRSIIQVGANDGEMCDPIFRYLASANNADVSAILIEPVEFYFEKLKKLHSKRPNTLLIKAAASSVESIRDFYHIDPAIAYEMNGDGPKNDWAHGQGSFFRESVVHWIDQNAFRGESYRANMPRFKDAILESKVNCFPLKNLAIGGKLLSLLLIDVQGAELDVLLGMDWCAPPDFIIYEQDIARIKVIEDLLNAMGFSYLCGLSNLVFYNTSTVAIGN</sequence>
<accession>A0ABT1U6F3</accession>
<dbReference type="Gene3D" id="3.40.50.150">
    <property type="entry name" value="Vaccinia Virus protein VP39"/>
    <property type="match status" value="1"/>
</dbReference>
<name>A0ABT1U6F3_9GAMM</name>
<dbReference type="SUPFAM" id="SSF53335">
    <property type="entry name" value="S-adenosyl-L-methionine-dependent methyltransferases"/>
    <property type="match status" value="1"/>
</dbReference>
<dbReference type="Pfam" id="PF20102">
    <property type="entry name" value="DUF6492"/>
    <property type="match status" value="1"/>
</dbReference>
<gene>
    <name evidence="2" type="ORF">NP596_09255</name>
</gene>
<dbReference type="InterPro" id="IPR029063">
    <property type="entry name" value="SAM-dependent_MTases_sf"/>
</dbReference>
<proteinExistence type="predicted"/>
<dbReference type="InterPro" id="IPR045499">
    <property type="entry name" value="DUF6492"/>
</dbReference>
<evidence type="ECO:0000313" key="3">
    <source>
        <dbReference type="Proteomes" id="UP001524586"/>
    </source>
</evidence>
<feature type="domain" description="Methyltransferase FkbM" evidence="1">
    <location>
        <begin position="294"/>
        <end position="485"/>
    </location>
</feature>
<keyword evidence="3" id="KW-1185">Reference proteome</keyword>
<dbReference type="Proteomes" id="UP001524586">
    <property type="component" value="Unassembled WGS sequence"/>
</dbReference>
<evidence type="ECO:0000259" key="1">
    <source>
        <dbReference type="Pfam" id="PF05050"/>
    </source>
</evidence>
<reference evidence="2 3" key="1">
    <citation type="submission" date="2022-07" db="EMBL/GenBank/DDBJ databases">
        <title>Methylomonas rivi sp. nov., Methylomonas rosea sp. nov., Methylomonas aureus sp. nov. and Methylomonas subterranea sp. nov., four novel methanotrophs isolated from a freshwater creek and the deep terrestrial subsurface.</title>
        <authorList>
            <person name="Abin C."/>
            <person name="Sankaranarayanan K."/>
            <person name="Garner C."/>
            <person name="Sindelar R."/>
            <person name="Kotary K."/>
            <person name="Garner R."/>
            <person name="Barclay S."/>
            <person name="Lawson P."/>
            <person name="Krumholz L."/>
        </authorList>
    </citation>
    <scope>NUCLEOTIDE SEQUENCE [LARGE SCALE GENOMIC DNA]</scope>
    <source>
        <strain evidence="2 3">WSC-6</strain>
    </source>
</reference>
<protein>
    <submittedName>
        <fullName evidence="2">DUF6492 family protein</fullName>
    </submittedName>
</protein>
<organism evidence="2 3">
    <name type="scientific">Methylomonas rivi</name>
    <dbReference type="NCBI Taxonomy" id="2952226"/>
    <lineage>
        <taxon>Bacteria</taxon>
        <taxon>Pseudomonadati</taxon>
        <taxon>Pseudomonadota</taxon>
        <taxon>Gammaproteobacteria</taxon>
        <taxon>Methylococcales</taxon>
        <taxon>Methylococcaceae</taxon>
        <taxon>Methylomonas</taxon>
    </lineage>
</organism>
<dbReference type="EMBL" id="JANIBK010000037">
    <property type="protein sequence ID" value="MCQ8128646.1"/>
    <property type="molecule type" value="Genomic_DNA"/>
</dbReference>